<name>A0AAV1HZM9_9CHLO</name>
<comment type="caution">
    <text evidence="1">The sequence shown here is derived from an EMBL/GenBank/DDBJ whole genome shotgun (WGS) entry which is preliminary data.</text>
</comment>
<proteinExistence type="predicted"/>
<evidence type="ECO:0000313" key="2">
    <source>
        <dbReference type="Proteomes" id="UP001314263"/>
    </source>
</evidence>
<protein>
    <submittedName>
        <fullName evidence="1">Uncharacterized protein</fullName>
    </submittedName>
</protein>
<reference evidence="1 2" key="1">
    <citation type="submission" date="2023-10" db="EMBL/GenBank/DDBJ databases">
        <authorList>
            <person name="Maclean D."/>
            <person name="Macfadyen A."/>
        </authorList>
    </citation>
    <scope>NUCLEOTIDE SEQUENCE [LARGE SCALE GENOMIC DNA]</scope>
</reference>
<dbReference type="EMBL" id="CAUYUE010000004">
    <property type="protein sequence ID" value="CAK0769357.1"/>
    <property type="molecule type" value="Genomic_DNA"/>
</dbReference>
<dbReference type="Proteomes" id="UP001314263">
    <property type="component" value="Unassembled WGS sequence"/>
</dbReference>
<organism evidence="1 2">
    <name type="scientific">Coccomyxa viridis</name>
    <dbReference type="NCBI Taxonomy" id="1274662"/>
    <lineage>
        <taxon>Eukaryota</taxon>
        <taxon>Viridiplantae</taxon>
        <taxon>Chlorophyta</taxon>
        <taxon>core chlorophytes</taxon>
        <taxon>Trebouxiophyceae</taxon>
        <taxon>Trebouxiophyceae incertae sedis</taxon>
        <taxon>Coccomyxaceae</taxon>
        <taxon>Coccomyxa</taxon>
    </lineage>
</organism>
<evidence type="ECO:0000313" key="1">
    <source>
        <dbReference type="EMBL" id="CAK0769357.1"/>
    </source>
</evidence>
<gene>
    <name evidence="1" type="ORF">CVIRNUC_003658</name>
</gene>
<sequence>MRADSLHCFYRLSDAAQPSLDGLPVFKAKPAYVNNRSCLLNFIAVFGKARLSVLADHVCDATYEWLRDVVPHDSIVRTEHGNGADTFLHAVRLAINLPSSTPCFFCEDDYLYTPDAKQVLLQGLALADYVTLYDHPDKYCSAGNCRGGAVGNPLVTDNSEVTRVYITDSSHWKLTNSTTMSFATTAGCLKADASIYDLYCSAGYPHDFALFRHLITQKQRRLISPIPGRSTHGETLYLAPLIDWEAVVQASQTYHSALYTA</sequence>
<keyword evidence="2" id="KW-1185">Reference proteome</keyword>
<dbReference type="AlphaFoldDB" id="A0AAV1HZM9"/>
<accession>A0AAV1HZM9</accession>